<sequence>MYIIINGKIDNFLFSLEDYLNRKSKLIRNFEEGVFIWGVSRLYSTEKPGTKILLYLSRDEEREFEGCIVLAGEIRETGELKEKYWPEGEWPYYMILKVSAIPRSIIQSKNPRDWKCVSREELKEKYNIRPLPGIQKISEEIGKEIESKLAAL</sequence>
<name>A0A2T9X2M9_9CREN</name>
<evidence type="ECO:0000313" key="2">
    <source>
        <dbReference type="Proteomes" id="UP000245638"/>
    </source>
</evidence>
<proteinExistence type="predicted"/>
<comment type="caution">
    <text evidence="1">The sequence shown here is derived from an EMBL/GenBank/DDBJ whole genome shotgun (WGS) entry which is preliminary data.</text>
</comment>
<dbReference type="AlphaFoldDB" id="A0A2T9X2M9"/>
<dbReference type="EMBL" id="QEFD01000225">
    <property type="protein sequence ID" value="PVU74340.1"/>
    <property type="molecule type" value="Genomic_DNA"/>
</dbReference>
<gene>
    <name evidence="1" type="ORF">DDW13_07875</name>
</gene>
<evidence type="ECO:0000313" key="1">
    <source>
        <dbReference type="EMBL" id="PVU74340.1"/>
    </source>
</evidence>
<organism evidence="1 2">
    <name type="scientific">Acidianus hospitalis</name>
    <dbReference type="NCBI Taxonomy" id="563177"/>
    <lineage>
        <taxon>Archaea</taxon>
        <taxon>Thermoproteota</taxon>
        <taxon>Thermoprotei</taxon>
        <taxon>Sulfolobales</taxon>
        <taxon>Sulfolobaceae</taxon>
        <taxon>Acidianus</taxon>
    </lineage>
</organism>
<protein>
    <recommendedName>
        <fullName evidence="3">EVE domain-containing protein</fullName>
    </recommendedName>
</protein>
<dbReference type="Proteomes" id="UP000245638">
    <property type="component" value="Unassembled WGS sequence"/>
</dbReference>
<evidence type="ECO:0008006" key="3">
    <source>
        <dbReference type="Google" id="ProtNLM"/>
    </source>
</evidence>
<reference evidence="1 2" key="1">
    <citation type="journal article" date="2015" name="Appl. Environ. Microbiol.">
        <title>Nanoarchaeota, Their Sulfolobales Host, and Nanoarchaeota Virus Distribution across Yellowstone National Park Hot Springs.</title>
        <authorList>
            <person name="Munson-McGee J.H."/>
            <person name="Field E.K."/>
            <person name="Bateson M."/>
            <person name="Rooney C."/>
            <person name="Stepanauskas R."/>
            <person name="Young M.J."/>
        </authorList>
    </citation>
    <scope>NUCLEOTIDE SEQUENCE [LARGE SCALE GENOMIC DNA]</scope>
    <source>
        <strain evidence="1">SCGC AC-742_N10</strain>
    </source>
</reference>
<accession>A0A2T9X2M9</accession>